<dbReference type="Proteomes" id="UP000325286">
    <property type="component" value="Chromosome"/>
</dbReference>
<evidence type="ECO:0000256" key="1">
    <source>
        <dbReference type="SAM" id="MobiDB-lite"/>
    </source>
</evidence>
<dbReference type="GO" id="GO:0008168">
    <property type="term" value="F:methyltransferase activity"/>
    <property type="evidence" value="ECO:0007669"/>
    <property type="project" value="UniProtKB-KW"/>
</dbReference>
<evidence type="ECO:0000313" key="4">
    <source>
        <dbReference type="Proteomes" id="UP000325286"/>
    </source>
</evidence>
<dbReference type="InterPro" id="IPR006342">
    <property type="entry name" value="FkbM_mtfrase"/>
</dbReference>
<feature type="region of interest" description="Disordered" evidence="1">
    <location>
        <begin position="107"/>
        <end position="129"/>
    </location>
</feature>
<protein>
    <submittedName>
        <fullName evidence="3">31-O-demethyl-FK506 methyltransferase FkbM</fullName>
        <ecNumber evidence="3">2.1.1.-</ecNumber>
    </submittedName>
</protein>
<dbReference type="InterPro" id="IPR052514">
    <property type="entry name" value="SAM-dependent_MTase"/>
</dbReference>
<dbReference type="Gene3D" id="3.40.50.150">
    <property type="entry name" value="Vaccinia Virus protein VP39"/>
    <property type="match status" value="1"/>
</dbReference>
<evidence type="ECO:0000259" key="2">
    <source>
        <dbReference type="Pfam" id="PF05050"/>
    </source>
</evidence>
<name>A0A5B9QIX3_9BACT</name>
<dbReference type="KEGG" id="rul:UC8_08120"/>
<keyword evidence="3" id="KW-0808">Transferase</keyword>
<sequence>MQKMKFRGYQLHYAHREAAESMVRQIDDFPSFFTPADDRPQIIDCGANIGVSVLEWKTRWPGAQILCFEPDPAAFQILQKNIDANDIPGVKCVQAAVSDQDQPAPFYGDLSPRGDARGNSLNPDWGDRAGSSHTTVTCRRLSTYLAAHDVDFLKLDIEGAEQRVLREAAEHLHRVRAMYVEVHETDASLDVNSTATIEQLLSDAGFTLEAESRYDPHALPAHLSDWQQTVGARQTQLLAWR</sequence>
<proteinExistence type="predicted"/>
<feature type="domain" description="Methyltransferase FkbM" evidence="2">
    <location>
        <begin position="44"/>
        <end position="207"/>
    </location>
</feature>
<dbReference type="AlphaFoldDB" id="A0A5B9QIX3"/>
<evidence type="ECO:0000313" key="3">
    <source>
        <dbReference type="EMBL" id="QEG38854.1"/>
    </source>
</evidence>
<dbReference type="OrthoDB" id="276857at2"/>
<gene>
    <name evidence="3" type="primary">fkbM</name>
    <name evidence="3" type="ORF">UC8_08120</name>
</gene>
<dbReference type="GO" id="GO:0032259">
    <property type="term" value="P:methylation"/>
    <property type="evidence" value="ECO:0007669"/>
    <property type="project" value="UniProtKB-KW"/>
</dbReference>
<organism evidence="3 4">
    <name type="scientific">Roseimaritima ulvae</name>
    <dbReference type="NCBI Taxonomy" id="980254"/>
    <lineage>
        <taxon>Bacteria</taxon>
        <taxon>Pseudomonadati</taxon>
        <taxon>Planctomycetota</taxon>
        <taxon>Planctomycetia</taxon>
        <taxon>Pirellulales</taxon>
        <taxon>Pirellulaceae</taxon>
        <taxon>Roseimaritima</taxon>
    </lineage>
</organism>
<dbReference type="PANTHER" id="PTHR34203:SF15">
    <property type="entry name" value="SLL1173 PROTEIN"/>
    <property type="match status" value="1"/>
</dbReference>
<keyword evidence="3" id="KW-0489">Methyltransferase</keyword>
<dbReference type="PANTHER" id="PTHR34203">
    <property type="entry name" value="METHYLTRANSFERASE, FKBM FAMILY PROTEIN"/>
    <property type="match status" value="1"/>
</dbReference>
<dbReference type="EMBL" id="CP042914">
    <property type="protein sequence ID" value="QEG38854.1"/>
    <property type="molecule type" value="Genomic_DNA"/>
</dbReference>
<reference evidence="3 4" key="1">
    <citation type="submission" date="2019-08" db="EMBL/GenBank/DDBJ databases">
        <title>Deep-cultivation of Planctomycetes and their phenomic and genomic characterization uncovers novel biology.</title>
        <authorList>
            <person name="Wiegand S."/>
            <person name="Jogler M."/>
            <person name="Boedeker C."/>
            <person name="Pinto D."/>
            <person name="Vollmers J."/>
            <person name="Rivas-Marin E."/>
            <person name="Kohn T."/>
            <person name="Peeters S.H."/>
            <person name="Heuer A."/>
            <person name="Rast P."/>
            <person name="Oberbeckmann S."/>
            <person name="Bunk B."/>
            <person name="Jeske O."/>
            <person name="Meyerdierks A."/>
            <person name="Storesund J.E."/>
            <person name="Kallscheuer N."/>
            <person name="Luecker S."/>
            <person name="Lage O.M."/>
            <person name="Pohl T."/>
            <person name="Merkel B.J."/>
            <person name="Hornburger P."/>
            <person name="Mueller R.-W."/>
            <person name="Bruemmer F."/>
            <person name="Labrenz M."/>
            <person name="Spormann A.M."/>
            <person name="Op den Camp H."/>
            <person name="Overmann J."/>
            <person name="Amann R."/>
            <person name="Jetten M.S.M."/>
            <person name="Mascher T."/>
            <person name="Medema M.H."/>
            <person name="Devos D.P."/>
            <person name="Kaster A.-K."/>
            <person name="Ovreas L."/>
            <person name="Rohde M."/>
            <person name="Galperin M.Y."/>
            <person name="Jogler C."/>
        </authorList>
    </citation>
    <scope>NUCLEOTIDE SEQUENCE [LARGE SCALE GENOMIC DNA]</scope>
    <source>
        <strain evidence="3 4">UC8</strain>
    </source>
</reference>
<dbReference type="EC" id="2.1.1.-" evidence="3"/>
<dbReference type="Pfam" id="PF05050">
    <property type="entry name" value="Methyltransf_21"/>
    <property type="match status" value="1"/>
</dbReference>
<dbReference type="RefSeq" id="WP_068140388.1">
    <property type="nucleotide sequence ID" value="NZ_CP042914.1"/>
</dbReference>
<accession>A0A5B9QIX3</accession>
<dbReference type="SUPFAM" id="SSF53335">
    <property type="entry name" value="S-adenosyl-L-methionine-dependent methyltransferases"/>
    <property type="match status" value="1"/>
</dbReference>
<dbReference type="NCBIfam" id="TIGR01444">
    <property type="entry name" value="fkbM_fam"/>
    <property type="match status" value="1"/>
</dbReference>
<keyword evidence="4" id="KW-1185">Reference proteome</keyword>
<dbReference type="InterPro" id="IPR029063">
    <property type="entry name" value="SAM-dependent_MTases_sf"/>
</dbReference>